<proteinExistence type="predicted"/>
<comment type="caution">
    <text evidence="2">The sequence shown here is derived from an EMBL/GenBank/DDBJ whole genome shotgun (WGS) entry which is preliminary data.</text>
</comment>
<reference evidence="2" key="1">
    <citation type="submission" date="2020-07" db="EMBL/GenBank/DDBJ databases">
        <title>Ethylene signaling mediates host invasion by parasitic plants.</title>
        <authorList>
            <person name="Yoshida S."/>
        </authorList>
    </citation>
    <scope>NUCLEOTIDE SEQUENCE</scope>
    <source>
        <strain evidence="2">Okayama</strain>
    </source>
</reference>
<sequence length="153" mass="17285">MAVSDRHGRASSDNSPPPDEIGGKDDEEIDEFMAESRLIYHDKESEQPENRIVPFEPAHKHDPKGIQWSIFYTASKRAANSLRFWIAALLLVPMMRTMANQFHEAFGTVDVIDERPHVTFSRPFCRVKDGKNHSIMLDQVGALHTPSGGMLAR</sequence>
<protein>
    <submittedName>
        <fullName evidence="2">Uncharacterized protein</fullName>
    </submittedName>
</protein>
<dbReference type="EMBL" id="BMAC01000295">
    <property type="protein sequence ID" value="GFP92931.1"/>
    <property type="molecule type" value="Genomic_DNA"/>
</dbReference>
<dbReference type="Proteomes" id="UP000653305">
    <property type="component" value="Unassembled WGS sequence"/>
</dbReference>
<dbReference type="AlphaFoldDB" id="A0A830CF27"/>
<organism evidence="2 3">
    <name type="scientific">Phtheirospermum japonicum</name>
    <dbReference type="NCBI Taxonomy" id="374723"/>
    <lineage>
        <taxon>Eukaryota</taxon>
        <taxon>Viridiplantae</taxon>
        <taxon>Streptophyta</taxon>
        <taxon>Embryophyta</taxon>
        <taxon>Tracheophyta</taxon>
        <taxon>Spermatophyta</taxon>
        <taxon>Magnoliopsida</taxon>
        <taxon>eudicotyledons</taxon>
        <taxon>Gunneridae</taxon>
        <taxon>Pentapetalae</taxon>
        <taxon>asterids</taxon>
        <taxon>lamiids</taxon>
        <taxon>Lamiales</taxon>
        <taxon>Orobanchaceae</taxon>
        <taxon>Orobanchaceae incertae sedis</taxon>
        <taxon>Phtheirospermum</taxon>
    </lineage>
</organism>
<evidence type="ECO:0000313" key="3">
    <source>
        <dbReference type="Proteomes" id="UP000653305"/>
    </source>
</evidence>
<gene>
    <name evidence="2" type="ORF">PHJA_001437400</name>
</gene>
<evidence type="ECO:0000313" key="2">
    <source>
        <dbReference type="EMBL" id="GFP92931.1"/>
    </source>
</evidence>
<evidence type="ECO:0000256" key="1">
    <source>
        <dbReference type="SAM" id="MobiDB-lite"/>
    </source>
</evidence>
<feature type="region of interest" description="Disordered" evidence="1">
    <location>
        <begin position="1"/>
        <end position="28"/>
    </location>
</feature>
<keyword evidence="3" id="KW-1185">Reference proteome</keyword>
<feature type="compositionally biased region" description="Basic and acidic residues" evidence="1">
    <location>
        <begin position="1"/>
        <end position="10"/>
    </location>
</feature>
<name>A0A830CF27_9LAMI</name>
<accession>A0A830CF27</accession>